<dbReference type="PANTHER" id="PTHR48312">
    <property type="match status" value="1"/>
</dbReference>
<evidence type="ECO:0008006" key="3">
    <source>
        <dbReference type="Google" id="ProtNLM"/>
    </source>
</evidence>
<dbReference type="PANTHER" id="PTHR48312:SF1">
    <property type="entry name" value="SULFOTRANSFERASE"/>
    <property type="match status" value="1"/>
</dbReference>
<reference evidence="1 2" key="1">
    <citation type="submission" date="2019-10" db="EMBL/GenBank/DDBJ databases">
        <authorList>
            <person name="Palmer J.M."/>
        </authorList>
    </citation>
    <scope>NUCLEOTIDE SEQUENCE [LARGE SCALE GENOMIC DNA]</scope>
    <source>
        <strain evidence="1 2">TWF694</strain>
    </source>
</reference>
<dbReference type="Gene3D" id="3.40.50.300">
    <property type="entry name" value="P-loop containing nucleotide triphosphate hydrolases"/>
    <property type="match status" value="1"/>
</dbReference>
<keyword evidence="2" id="KW-1185">Reference proteome</keyword>
<protein>
    <recommendedName>
        <fullName evidence="3">Sulfotransferase domain-containing protein</fullName>
    </recommendedName>
</protein>
<gene>
    <name evidence="1" type="ORF">TWF694_003199</name>
</gene>
<dbReference type="EMBL" id="JAVHJO010000012">
    <property type="protein sequence ID" value="KAK6532036.1"/>
    <property type="molecule type" value="Genomic_DNA"/>
</dbReference>
<comment type="caution">
    <text evidence="1">The sequence shown here is derived from an EMBL/GenBank/DDBJ whole genome shotgun (WGS) entry which is preliminary data.</text>
</comment>
<evidence type="ECO:0000313" key="1">
    <source>
        <dbReference type="EMBL" id="KAK6532036.1"/>
    </source>
</evidence>
<dbReference type="SUPFAM" id="SSF52540">
    <property type="entry name" value="P-loop containing nucleoside triphosphate hydrolases"/>
    <property type="match status" value="1"/>
</dbReference>
<proteinExistence type="predicted"/>
<accession>A0AAV9X246</accession>
<evidence type="ECO:0000313" key="2">
    <source>
        <dbReference type="Proteomes" id="UP001365542"/>
    </source>
</evidence>
<sequence length="342" mass="39239">MLSSGLKKALQPIYIFSHPRVCSNLFLKLLSQHPQLYFKTYTFAESFFHGPEKLDRRVIQGEKTTAKDHPETEIRKPVSYQAAFDELNEFIIETRAKGKVPAIKDHIRLLLDPWIAATEFQYNVPRKILPSPIVEMRPSKSLPTVPHTGGTEAPCPIVLPPEFLLAVRPIMLIRDPIRVIPSFYKASVDSFGARIGDEDWPIDASLKCTRLLYDWYCNNGITPILVDAYELVHYTEEVMRGVCEKLEIDFSGVIVSWSRCDWIESDRGYQDWRGTLWNSTKIDPTLEPENADIEEEFTKWRGIWGDEIAGGLKRSVGLAKEDYVYLRQHALGTNGEYTLQLY</sequence>
<organism evidence="1 2">
    <name type="scientific">Orbilia ellipsospora</name>
    <dbReference type="NCBI Taxonomy" id="2528407"/>
    <lineage>
        <taxon>Eukaryota</taxon>
        <taxon>Fungi</taxon>
        <taxon>Dikarya</taxon>
        <taxon>Ascomycota</taxon>
        <taxon>Pezizomycotina</taxon>
        <taxon>Orbiliomycetes</taxon>
        <taxon>Orbiliales</taxon>
        <taxon>Orbiliaceae</taxon>
        <taxon>Orbilia</taxon>
    </lineage>
</organism>
<name>A0AAV9X246_9PEZI</name>
<dbReference type="InterPro" id="IPR027417">
    <property type="entry name" value="P-loop_NTPase"/>
</dbReference>
<dbReference type="Proteomes" id="UP001365542">
    <property type="component" value="Unassembled WGS sequence"/>
</dbReference>
<dbReference type="AlphaFoldDB" id="A0AAV9X246"/>